<feature type="transmembrane region" description="Helical" evidence="1">
    <location>
        <begin position="60"/>
        <end position="86"/>
    </location>
</feature>
<dbReference type="InterPro" id="IPR046161">
    <property type="entry name" value="DUF6163"/>
</dbReference>
<keyword evidence="1" id="KW-0812">Transmembrane</keyword>
<proteinExistence type="predicted"/>
<organism evidence="2 3">
    <name type="scientific">Martelella endophytica</name>
    <dbReference type="NCBI Taxonomy" id="1486262"/>
    <lineage>
        <taxon>Bacteria</taxon>
        <taxon>Pseudomonadati</taxon>
        <taxon>Pseudomonadota</taxon>
        <taxon>Alphaproteobacteria</taxon>
        <taxon>Hyphomicrobiales</taxon>
        <taxon>Aurantimonadaceae</taxon>
        <taxon>Martelella</taxon>
    </lineage>
</organism>
<evidence type="ECO:0000313" key="2">
    <source>
        <dbReference type="EMBL" id="AJY47677.1"/>
    </source>
</evidence>
<keyword evidence="1" id="KW-0472">Membrane</keyword>
<evidence type="ECO:0000256" key="1">
    <source>
        <dbReference type="SAM" id="Phobius"/>
    </source>
</evidence>
<dbReference type="HOGENOM" id="CLU_119063_0_0_5"/>
<feature type="transmembrane region" description="Helical" evidence="1">
    <location>
        <begin position="20"/>
        <end position="39"/>
    </location>
</feature>
<evidence type="ECO:0008006" key="4">
    <source>
        <dbReference type="Google" id="ProtNLM"/>
    </source>
</evidence>
<dbReference type="RefSeq" id="WP_052699985.1">
    <property type="nucleotide sequence ID" value="NZ_CP010803.1"/>
</dbReference>
<dbReference type="Pfam" id="PF19660">
    <property type="entry name" value="DUF6163"/>
    <property type="match status" value="1"/>
</dbReference>
<name>A0A0D5LV84_MAREN</name>
<reference evidence="2 3" key="1">
    <citation type="journal article" date="2015" name="Genome Announc.">
        <title>Complete genome sequence of Martelella endophytica YC6887, which has antifungal activity associated with a halophyte.</title>
        <authorList>
            <person name="Khan A."/>
            <person name="Khan H."/>
            <person name="Chung E.J."/>
            <person name="Hossain M.T."/>
            <person name="Chung Y.R."/>
        </authorList>
    </citation>
    <scope>NUCLEOTIDE SEQUENCE [LARGE SCALE GENOMIC DNA]</scope>
    <source>
        <strain evidence="2">YC6887</strain>
    </source>
</reference>
<dbReference type="AlphaFoldDB" id="A0A0D5LV84"/>
<feature type="transmembrane region" description="Helical" evidence="1">
    <location>
        <begin position="106"/>
        <end position="126"/>
    </location>
</feature>
<dbReference type="STRING" id="1486262.TM49_21585"/>
<dbReference type="Proteomes" id="UP000032611">
    <property type="component" value="Chromosome"/>
</dbReference>
<sequence>MTVRPGFSQTAFVVFKRVVAVYLVVLALSSWSGLIGLTMDGAGRFDVVNANVRFVELALAVLYPVAATGLWFGVGWGFVLWALGAAVEIGAHGGYPQLFGAAPTRVGLHILFIGIYAAFWVYLVFIRRR</sequence>
<dbReference type="KEGG" id="mey:TM49_21585"/>
<dbReference type="OrthoDB" id="7843623at2"/>
<dbReference type="EMBL" id="CP010803">
    <property type="protein sequence ID" value="AJY47677.1"/>
    <property type="molecule type" value="Genomic_DNA"/>
</dbReference>
<gene>
    <name evidence="2" type="ORF">TM49_21585</name>
</gene>
<keyword evidence="3" id="KW-1185">Reference proteome</keyword>
<evidence type="ECO:0000313" key="3">
    <source>
        <dbReference type="Proteomes" id="UP000032611"/>
    </source>
</evidence>
<keyword evidence="1" id="KW-1133">Transmembrane helix</keyword>
<dbReference type="PATRIC" id="fig|1486262.3.peg.4460"/>
<accession>A0A0D5LV84</accession>
<protein>
    <recommendedName>
        <fullName evidence="4">Integral membrane protein</fullName>
    </recommendedName>
</protein>